<organism evidence="1 2">
    <name type="scientific">Aneurinibacillus migulanus</name>
    <name type="common">Bacillus migulanus</name>
    <dbReference type="NCBI Taxonomy" id="47500"/>
    <lineage>
        <taxon>Bacteria</taxon>
        <taxon>Bacillati</taxon>
        <taxon>Bacillota</taxon>
        <taxon>Bacilli</taxon>
        <taxon>Bacillales</taxon>
        <taxon>Paenibacillaceae</taxon>
        <taxon>Aneurinibacillus group</taxon>
        <taxon>Aneurinibacillus</taxon>
    </lineage>
</organism>
<dbReference type="EMBL" id="FNED01000014">
    <property type="protein sequence ID" value="SDJ25432.1"/>
    <property type="molecule type" value="Genomic_DNA"/>
</dbReference>
<dbReference type="Proteomes" id="UP000182836">
    <property type="component" value="Unassembled WGS sequence"/>
</dbReference>
<accession>A0A1G8S8A3</accession>
<protein>
    <submittedName>
        <fullName evidence="1">Uncharacterized protein</fullName>
    </submittedName>
</protein>
<evidence type="ECO:0000313" key="1">
    <source>
        <dbReference type="EMBL" id="SDJ25432.1"/>
    </source>
</evidence>
<name>A0A1G8S8A3_ANEMI</name>
<dbReference type="Gene3D" id="2.60.120.260">
    <property type="entry name" value="Galactose-binding domain-like"/>
    <property type="match status" value="1"/>
</dbReference>
<dbReference type="AlphaFoldDB" id="A0A1G8S8A3"/>
<gene>
    <name evidence="1" type="ORF">SAMN04487909_11493</name>
</gene>
<evidence type="ECO:0000313" key="2">
    <source>
        <dbReference type="Proteomes" id="UP000182836"/>
    </source>
</evidence>
<proteinExistence type="predicted"/>
<sequence>MNNFHKCIQGNPIISCGPTRPPATACCPCTNLLRNPGFDQPSAVGGPAVPEWNSGGMTSLASFPNHSGRYLSNGTLSILSVLIRGGGNINQTVPISEGCCYTLSFAANVRSESRLVASVSFPDAVPSQPCPPLVTPTSNPLVAFNIPHIVVRPPIIATDLFPNYTLVVCTPPGARTACITFQNNSAVENFAFVDNVVFQNTGGPCPSCEQRF</sequence>
<reference evidence="1 2" key="1">
    <citation type="submission" date="2016-10" db="EMBL/GenBank/DDBJ databases">
        <authorList>
            <person name="de Groot N.N."/>
        </authorList>
    </citation>
    <scope>NUCLEOTIDE SEQUENCE [LARGE SCALE GENOMIC DNA]</scope>
    <source>
        <strain evidence="1 2">DSM 2895</strain>
    </source>
</reference>